<feature type="domain" description="Dynein regulatory complex subunit 7 C-terminal" evidence="6">
    <location>
        <begin position="329"/>
        <end position="433"/>
    </location>
</feature>
<dbReference type="InterPro" id="IPR056292">
    <property type="entry name" value="DRC7_C"/>
</dbReference>
<evidence type="ECO:0000256" key="4">
    <source>
        <dbReference type="SAM" id="MobiDB-lite"/>
    </source>
</evidence>
<dbReference type="EMBL" id="BDGG01000001">
    <property type="protein sequence ID" value="GAU90859.1"/>
    <property type="molecule type" value="Genomic_DNA"/>
</dbReference>
<keyword evidence="3" id="KW-0206">Cytoskeleton</keyword>
<reference evidence="7 8" key="1">
    <citation type="journal article" date="2016" name="Nat. Commun.">
        <title>Extremotolerant tardigrade genome and improved radiotolerance of human cultured cells by tardigrade-unique protein.</title>
        <authorList>
            <person name="Hashimoto T."/>
            <person name="Horikawa D.D."/>
            <person name="Saito Y."/>
            <person name="Kuwahara H."/>
            <person name="Kozuka-Hata H."/>
            <person name="Shin-I T."/>
            <person name="Minakuchi Y."/>
            <person name="Ohishi K."/>
            <person name="Motoyama A."/>
            <person name="Aizu T."/>
            <person name="Enomoto A."/>
            <person name="Kondo K."/>
            <person name="Tanaka S."/>
            <person name="Hara Y."/>
            <person name="Koshikawa S."/>
            <person name="Sagara H."/>
            <person name="Miura T."/>
            <person name="Yokobori S."/>
            <person name="Miyagawa K."/>
            <person name="Suzuki Y."/>
            <person name="Kubo T."/>
            <person name="Oyama M."/>
            <person name="Kohara Y."/>
            <person name="Fujiyama A."/>
            <person name="Arakawa K."/>
            <person name="Katayama T."/>
            <person name="Toyoda A."/>
            <person name="Kunieda T."/>
        </authorList>
    </citation>
    <scope>NUCLEOTIDE SEQUENCE [LARGE SCALE GENOMIC DNA]</scope>
    <source>
        <strain evidence="7 8">YOKOZUNA-1</strain>
    </source>
</reference>
<sequence length="511" mass="59656">MGWHPSSSFSRTGAKPKHLVRDSILREYFAPGHVRGVRMHELHINGEHPAKFSELYRALNCFKVQQNLVRTMTYYSEYRNDGLVKLVQLPEEVLWYYEGRKDNLVFRRIKYGTQIDRSYAVEALKCKGDQRPIALIMEKFDRNKEEANPDLDIYLRELDITGNTLHLVYQPADGMVMSTQRRYHLPDFNEGPQSGLELPVGFLRMNDDVVSVIFRDQLKEEQRLPIDVWDEMVLHYRKSLEGIVGVRRAEDDFKEEIGERIEEERQPALWHSPYDVERHPRAAIIVNKSQEADLLKQPANEQNAVFDPTSFDWVAPYMAAYGDKEVQSLEDALAVRQTVLEDLRERLLYTANALEKAHELEFAKLQSLNDKFRKAQIAGELSPKDFTIYEKDKAAIQFKMHMLERRQELLQFEGPAKLKKLNDWILQDPRFSRWLQGMQLETRDRVIQDELMTVKKNTPHWTAAQRKKVWKLQSEDGEILVDPLDKEEAAYGRGDASTHRLLSPHAGRAPR</sequence>
<proteinExistence type="predicted"/>
<dbReference type="AlphaFoldDB" id="A0A1D1UMA1"/>
<feature type="region of interest" description="Disordered" evidence="4">
    <location>
        <begin position="490"/>
        <end position="511"/>
    </location>
</feature>
<dbReference type="PANTHER" id="PTHR35249:SF2">
    <property type="entry name" value="DYNEIN REGULATORY COMPLEX SUBUNIT 7"/>
    <property type="match status" value="1"/>
</dbReference>
<accession>A0A1D1UMA1</accession>
<dbReference type="InterPro" id="IPR056291">
    <property type="entry name" value="MORN_DRC7"/>
</dbReference>
<feature type="domain" description="Dynein regulatory complex subunit 7 MORN" evidence="5">
    <location>
        <begin position="63"/>
        <end position="269"/>
    </location>
</feature>
<name>A0A1D1UMA1_RAMVA</name>
<comment type="caution">
    <text evidence="7">The sequence shown here is derived from an EMBL/GenBank/DDBJ whole genome shotgun (WGS) entry which is preliminary data.</text>
</comment>
<dbReference type="Pfam" id="PF24667">
    <property type="entry name" value="MORN_DRC7"/>
    <property type="match status" value="1"/>
</dbReference>
<protein>
    <submittedName>
        <fullName evidence="7">Uncharacterized protein</fullName>
    </submittedName>
</protein>
<comment type="subcellular location">
    <subcellularLocation>
        <location evidence="1">Cytoplasm</location>
        <location evidence="1">Cytoskeleton</location>
    </subcellularLocation>
</comment>
<dbReference type="GO" id="GO:0005856">
    <property type="term" value="C:cytoskeleton"/>
    <property type="evidence" value="ECO:0007669"/>
    <property type="project" value="UniProtKB-SubCell"/>
</dbReference>
<evidence type="ECO:0000259" key="5">
    <source>
        <dbReference type="Pfam" id="PF24667"/>
    </source>
</evidence>
<keyword evidence="2" id="KW-0963">Cytoplasm</keyword>
<dbReference type="PANTHER" id="PTHR35249">
    <property type="entry name" value="DYNEIN REGULATORY COMPLEX SUBUNIT 7"/>
    <property type="match status" value="1"/>
</dbReference>
<keyword evidence="8" id="KW-1185">Reference proteome</keyword>
<dbReference type="OrthoDB" id="10262874at2759"/>
<evidence type="ECO:0000259" key="6">
    <source>
        <dbReference type="Pfam" id="PF24671"/>
    </source>
</evidence>
<organism evidence="7 8">
    <name type="scientific">Ramazzottius varieornatus</name>
    <name type="common">Water bear</name>
    <name type="synonym">Tardigrade</name>
    <dbReference type="NCBI Taxonomy" id="947166"/>
    <lineage>
        <taxon>Eukaryota</taxon>
        <taxon>Metazoa</taxon>
        <taxon>Ecdysozoa</taxon>
        <taxon>Tardigrada</taxon>
        <taxon>Eutardigrada</taxon>
        <taxon>Parachela</taxon>
        <taxon>Hypsibioidea</taxon>
        <taxon>Ramazzottiidae</taxon>
        <taxon>Ramazzottius</taxon>
    </lineage>
</organism>
<evidence type="ECO:0000256" key="1">
    <source>
        <dbReference type="ARBA" id="ARBA00004245"/>
    </source>
</evidence>
<gene>
    <name evidence="7" type="primary">RvY_03219-1</name>
    <name evidence="7" type="synonym">RvY_03219.1</name>
    <name evidence="7" type="ORF">RvY_03219</name>
</gene>
<dbReference type="GO" id="GO:0030317">
    <property type="term" value="P:flagellated sperm motility"/>
    <property type="evidence" value="ECO:0007669"/>
    <property type="project" value="TreeGrafter"/>
</dbReference>
<dbReference type="Pfam" id="PF24671">
    <property type="entry name" value="DRC7_C"/>
    <property type="match status" value="1"/>
</dbReference>
<evidence type="ECO:0000256" key="3">
    <source>
        <dbReference type="ARBA" id="ARBA00023212"/>
    </source>
</evidence>
<dbReference type="Proteomes" id="UP000186922">
    <property type="component" value="Unassembled WGS sequence"/>
</dbReference>
<evidence type="ECO:0000256" key="2">
    <source>
        <dbReference type="ARBA" id="ARBA00022490"/>
    </source>
</evidence>
<evidence type="ECO:0000313" key="7">
    <source>
        <dbReference type="EMBL" id="GAU90859.1"/>
    </source>
</evidence>
<dbReference type="InterPro" id="IPR033551">
    <property type="entry name" value="DRC7/lobo"/>
</dbReference>
<evidence type="ECO:0000313" key="8">
    <source>
        <dbReference type="Proteomes" id="UP000186922"/>
    </source>
</evidence>
<dbReference type="STRING" id="947166.A0A1D1UMA1"/>
<dbReference type="GO" id="GO:0031514">
    <property type="term" value="C:motile cilium"/>
    <property type="evidence" value="ECO:0007669"/>
    <property type="project" value="TreeGrafter"/>
</dbReference>